<dbReference type="EMBL" id="CP009933">
    <property type="protein sequence ID" value="AKA68926.1"/>
    <property type="molecule type" value="Genomic_DNA"/>
</dbReference>
<organism evidence="1 2">
    <name type="scientific">Clostridium scatologenes</name>
    <dbReference type="NCBI Taxonomy" id="1548"/>
    <lineage>
        <taxon>Bacteria</taxon>
        <taxon>Bacillati</taxon>
        <taxon>Bacillota</taxon>
        <taxon>Clostridia</taxon>
        <taxon>Eubacteriales</taxon>
        <taxon>Clostridiaceae</taxon>
        <taxon>Clostridium</taxon>
    </lineage>
</organism>
<protein>
    <submittedName>
        <fullName evidence="1">Uncharacterized protein</fullName>
    </submittedName>
</protein>
<sequence>MEPLFKNEKMFYEKYLELKNKLVFRSKKENSPSLSSEKIG</sequence>
<keyword evidence="2" id="KW-1185">Reference proteome</keyword>
<dbReference type="AlphaFoldDB" id="A0A0E3GQP4"/>
<evidence type="ECO:0000313" key="2">
    <source>
        <dbReference type="Proteomes" id="UP000033115"/>
    </source>
</evidence>
<proteinExistence type="predicted"/>
<dbReference type="RefSeq" id="WP_278280502.1">
    <property type="nucleotide sequence ID" value="NZ_CP009933.1"/>
</dbReference>
<gene>
    <name evidence="1" type="ORF">CSCA_1801</name>
</gene>
<name>A0A0E3GQP4_CLOSL</name>
<dbReference type="Proteomes" id="UP000033115">
    <property type="component" value="Chromosome"/>
</dbReference>
<evidence type="ECO:0000313" key="1">
    <source>
        <dbReference type="EMBL" id="AKA68926.1"/>
    </source>
</evidence>
<dbReference type="HOGENOM" id="CLU_3287597_0_0_9"/>
<dbReference type="KEGG" id="csq:CSCA_1801"/>
<reference evidence="1 2" key="1">
    <citation type="journal article" date="2015" name="J. Biotechnol.">
        <title>Complete genome sequence of a malodorant-producing acetogen, Clostridium scatologenes ATCC 25775(T).</title>
        <authorList>
            <person name="Zhu Z."/>
            <person name="Guo T."/>
            <person name="Zheng H."/>
            <person name="Song T."/>
            <person name="Ouyang P."/>
            <person name="Xie J."/>
        </authorList>
    </citation>
    <scope>NUCLEOTIDE SEQUENCE [LARGE SCALE GENOMIC DNA]</scope>
    <source>
        <strain evidence="1 2">ATCC 25775</strain>
    </source>
</reference>
<accession>A0A0E3GQP4</accession>